<dbReference type="SUPFAM" id="SSF50249">
    <property type="entry name" value="Nucleic acid-binding proteins"/>
    <property type="match status" value="1"/>
</dbReference>
<dbReference type="InterPro" id="IPR002878">
    <property type="entry name" value="ChsH2_C"/>
</dbReference>
<reference evidence="4" key="1">
    <citation type="journal article" date="2019" name="Int. J. Syst. Evol. Microbiol.">
        <title>The Global Catalogue of Microorganisms (GCM) 10K type strain sequencing project: providing services to taxonomists for standard genome sequencing and annotation.</title>
        <authorList>
            <consortium name="The Broad Institute Genomics Platform"/>
            <consortium name="The Broad Institute Genome Sequencing Center for Infectious Disease"/>
            <person name="Wu L."/>
            <person name="Ma J."/>
        </authorList>
    </citation>
    <scope>NUCLEOTIDE SEQUENCE [LARGE SCALE GENOMIC DNA]</scope>
    <source>
        <strain evidence="4">CECT 7131</strain>
    </source>
</reference>
<gene>
    <name evidence="3" type="ORF">QWZ14_27955</name>
</gene>
<dbReference type="PANTHER" id="PTHR34075:SF5">
    <property type="entry name" value="BLR3430 PROTEIN"/>
    <property type="match status" value="1"/>
</dbReference>
<proteinExistence type="predicted"/>
<protein>
    <submittedName>
        <fullName evidence="3">Zn-ribbon domain-containing OB-fold protein</fullName>
    </submittedName>
</protein>
<dbReference type="Pfam" id="PF12172">
    <property type="entry name" value="zf-ChsH2"/>
    <property type="match status" value="1"/>
</dbReference>
<dbReference type="InterPro" id="IPR022002">
    <property type="entry name" value="ChsH2_Znr"/>
</dbReference>
<organism evidence="3 4">
    <name type="scientific">Paeniroseomonas aquatica</name>
    <dbReference type="NCBI Taxonomy" id="373043"/>
    <lineage>
        <taxon>Bacteria</taxon>
        <taxon>Pseudomonadati</taxon>
        <taxon>Pseudomonadota</taxon>
        <taxon>Alphaproteobacteria</taxon>
        <taxon>Acetobacterales</taxon>
        <taxon>Acetobacteraceae</taxon>
        <taxon>Paeniroseomonas</taxon>
    </lineage>
</organism>
<sequence>MHDTPPAKPRPMIDATNRGFWDAARAGTLTVQRCDDCGHSHYPGSPVCPNCLSSRQSWAPVSGRGELLSWVRFHRAYWDGFREEVPYNVILVGLEEGPMMISNLLGAEPESLQVGEALEVVFEAVDDTLTLPKFRPAGAA</sequence>
<dbReference type="InterPro" id="IPR012340">
    <property type="entry name" value="NA-bd_OB-fold"/>
</dbReference>
<evidence type="ECO:0000313" key="3">
    <source>
        <dbReference type="EMBL" id="MDN3568232.1"/>
    </source>
</evidence>
<dbReference type="InterPro" id="IPR052513">
    <property type="entry name" value="Thioester_dehydratase-like"/>
</dbReference>
<feature type="domain" description="ChsH2 C-terminal OB-fold" evidence="1">
    <location>
        <begin position="58"/>
        <end position="123"/>
    </location>
</feature>
<comment type="caution">
    <text evidence="3">The sequence shown here is derived from an EMBL/GenBank/DDBJ whole genome shotgun (WGS) entry which is preliminary data.</text>
</comment>
<feature type="domain" description="ChsH2 rubredoxin-like zinc ribbon" evidence="2">
    <location>
        <begin position="21"/>
        <end position="54"/>
    </location>
</feature>
<evidence type="ECO:0000259" key="2">
    <source>
        <dbReference type="Pfam" id="PF12172"/>
    </source>
</evidence>
<dbReference type="Gene3D" id="6.10.30.10">
    <property type="match status" value="1"/>
</dbReference>
<name>A0ABT8AEJ0_9PROT</name>
<dbReference type="Pfam" id="PF01796">
    <property type="entry name" value="OB_ChsH2_C"/>
    <property type="match status" value="1"/>
</dbReference>
<dbReference type="EMBL" id="JAUFPN010000205">
    <property type="protein sequence ID" value="MDN3568232.1"/>
    <property type="molecule type" value="Genomic_DNA"/>
</dbReference>
<evidence type="ECO:0000313" key="4">
    <source>
        <dbReference type="Proteomes" id="UP001529369"/>
    </source>
</evidence>
<dbReference type="PANTHER" id="PTHR34075">
    <property type="entry name" value="BLR3430 PROTEIN"/>
    <property type="match status" value="1"/>
</dbReference>
<evidence type="ECO:0000259" key="1">
    <source>
        <dbReference type="Pfam" id="PF01796"/>
    </source>
</evidence>
<accession>A0ABT8AEJ0</accession>
<dbReference type="Proteomes" id="UP001529369">
    <property type="component" value="Unassembled WGS sequence"/>
</dbReference>
<dbReference type="RefSeq" id="WP_290320335.1">
    <property type="nucleotide sequence ID" value="NZ_JAUFPN010000205.1"/>
</dbReference>
<keyword evidence="4" id="KW-1185">Reference proteome</keyword>